<sequence>MHRFANSLSWSRRLLLALLVFGLMAAPVLVAMGNTYEAAHGETAEQHDHAADTHEDGDDLLHAVAHCATCGAHTPALPPVASLLAPLAMSHPAWPAFEAAPARVPDSLLRPPISA</sequence>
<evidence type="ECO:0000313" key="1">
    <source>
        <dbReference type="EMBL" id="MCD9098249.1"/>
    </source>
</evidence>
<reference evidence="1" key="2">
    <citation type="journal article" date="2022" name="Syst. Appl. Microbiol.">
        <title>Physiological and genomic characterisation of Luteimonas fraxinea sp. nov., a bacterial species associated with trees tolerant to ash dieback.</title>
        <authorList>
            <person name="Ulrich K."/>
            <person name="Becker R."/>
            <person name="Behrendt U."/>
            <person name="Kube M."/>
            <person name="Schneck V."/>
            <person name="Ulrich A."/>
        </authorList>
    </citation>
    <scope>NUCLEOTIDE SEQUENCE</scope>
    <source>
        <strain evidence="1">A1P009</strain>
    </source>
</reference>
<dbReference type="Pfam" id="PF11162">
    <property type="entry name" value="DUF2946"/>
    <property type="match status" value="1"/>
</dbReference>
<keyword evidence="2" id="KW-1185">Reference proteome</keyword>
<name>A0ABS8UGR5_9GAMM</name>
<reference evidence="1" key="1">
    <citation type="submission" date="2021-12" db="EMBL/GenBank/DDBJ databases">
        <authorList>
            <person name="Ulrich A."/>
        </authorList>
    </citation>
    <scope>NUCLEOTIDE SEQUENCE</scope>
    <source>
        <strain evidence="1">A1P009</strain>
    </source>
</reference>
<dbReference type="EMBL" id="JAJQKU010000005">
    <property type="protein sequence ID" value="MCD9098249.1"/>
    <property type="molecule type" value="Genomic_DNA"/>
</dbReference>
<dbReference type="RefSeq" id="WP_232137513.1">
    <property type="nucleotide sequence ID" value="NZ_CP089507.1"/>
</dbReference>
<dbReference type="InterPro" id="IPR021333">
    <property type="entry name" value="DUF2946"/>
</dbReference>
<gene>
    <name evidence="1" type="ORF">LTT95_15000</name>
</gene>
<organism evidence="1 2">
    <name type="scientific">Luteimonas fraxinea</name>
    <dbReference type="NCBI Taxonomy" id="2901869"/>
    <lineage>
        <taxon>Bacteria</taxon>
        <taxon>Pseudomonadati</taxon>
        <taxon>Pseudomonadota</taxon>
        <taxon>Gammaproteobacteria</taxon>
        <taxon>Lysobacterales</taxon>
        <taxon>Lysobacteraceae</taxon>
        <taxon>Luteimonas</taxon>
    </lineage>
</organism>
<comment type="caution">
    <text evidence="1">The sequence shown here is derived from an EMBL/GenBank/DDBJ whole genome shotgun (WGS) entry which is preliminary data.</text>
</comment>
<accession>A0ABS8UGR5</accession>
<dbReference type="Proteomes" id="UP001430360">
    <property type="component" value="Unassembled WGS sequence"/>
</dbReference>
<evidence type="ECO:0000313" key="2">
    <source>
        <dbReference type="Proteomes" id="UP001430360"/>
    </source>
</evidence>
<proteinExistence type="predicted"/>
<evidence type="ECO:0008006" key="3">
    <source>
        <dbReference type="Google" id="ProtNLM"/>
    </source>
</evidence>
<protein>
    <recommendedName>
        <fullName evidence="3">DUF2946 domain-containing protein</fullName>
    </recommendedName>
</protein>